<dbReference type="AlphaFoldDB" id="A0A9Q0ITU5"/>
<evidence type="ECO:0000313" key="2">
    <source>
        <dbReference type="EMBL" id="KAJ3610120.1"/>
    </source>
</evidence>
<dbReference type="Proteomes" id="UP001148018">
    <property type="component" value="Unassembled WGS sequence"/>
</dbReference>
<reference evidence="2" key="1">
    <citation type="submission" date="2022-07" db="EMBL/GenBank/DDBJ databases">
        <title>Chromosome-level genome of Muraenolepis orangiensis.</title>
        <authorList>
            <person name="Kim J."/>
        </authorList>
    </citation>
    <scope>NUCLEOTIDE SEQUENCE</scope>
    <source>
        <strain evidence="2">KU_S4_2022</strain>
        <tissue evidence="2">Muscle</tissue>
    </source>
</reference>
<feature type="compositionally biased region" description="Polar residues" evidence="1">
    <location>
        <begin position="99"/>
        <end position="109"/>
    </location>
</feature>
<evidence type="ECO:0000256" key="1">
    <source>
        <dbReference type="SAM" id="MobiDB-lite"/>
    </source>
</evidence>
<organism evidence="2 3">
    <name type="scientific">Muraenolepis orangiensis</name>
    <name type="common">Patagonian moray cod</name>
    <dbReference type="NCBI Taxonomy" id="630683"/>
    <lineage>
        <taxon>Eukaryota</taxon>
        <taxon>Metazoa</taxon>
        <taxon>Chordata</taxon>
        <taxon>Craniata</taxon>
        <taxon>Vertebrata</taxon>
        <taxon>Euteleostomi</taxon>
        <taxon>Actinopterygii</taxon>
        <taxon>Neopterygii</taxon>
        <taxon>Teleostei</taxon>
        <taxon>Neoteleostei</taxon>
        <taxon>Acanthomorphata</taxon>
        <taxon>Zeiogadaria</taxon>
        <taxon>Gadariae</taxon>
        <taxon>Gadiformes</taxon>
        <taxon>Muraenolepidoidei</taxon>
        <taxon>Muraenolepididae</taxon>
        <taxon>Muraenolepis</taxon>
    </lineage>
</organism>
<dbReference type="EMBL" id="JANIIK010000038">
    <property type="protein sequence ID" value="KAJ3610120.1"/>
    <property type="molecule type" value="Genomic_DNA"/>
</dbReference>
<comment type="caution">
    <text evidence="2">The sequence shown here is derived from an EMBL/GenBank/DDBJ whole genome shotgun (WGS) entry which is preliminary data.</text>
</comment>
<proteinExistence type="predicted"/>
<evidence type="ECO:0000313" key="3">
    <source>
        <dbReference type="Proteomes" id="UP001148018"/>
    </source>
</evidence>
<sequence length="109" mass="11723">MMSARVRGGEAAGLPGVREPQEAEEEGTIICTRPAGEGDASRRCVQQHGFQSQPTRHAPSRPITFRDTSNARPGPITSRDTSHALDQSRLSDGDKPLPTCQTDLPDLST</sequence>
<accession>A0A9Q0ITU5</accession>
<gene>
    <name evidence="2" type="ORF">NHX12_022214</name>
</gene>
<protein>
    <submittedName>
        <fullName evidence="2">Uncharacterized protein</fullName>
    </submittedName>
</protein>
<feature type="region of interest" description="Disordered" evidence="1">
    <location>
        <begin position="1"/>
        <end position="109"/>
    </location>
</feature>
<name>A0A9Q0ITU5_9TELE</name>
<keyword evidence="3" id="KW-1185">Reference proteome</keyword>